<protein>
    <submittedName>
        <fullName evidence="2">BTB domain-containing protein</fullName>
    </submittedName>
</protein>
<dbReference type="WBParaSite" id="EVEC_0000257901-mRNA-1">
    <property type="protein sequence ID" value="EVEC_0000257901-mRNA-1"/>
    <property type="gene ID" value="EVEC_0000257901"/>
</dbReference>
<dbReference type="SUPFAM" id="SSF54695">
    <property type="entry name" value="POZ domain"/>
    <property type="match status" value="1"/>
</dbReference>
<dbReference type="CDD" id="cd18186">
    <property type="entry name" value="BTB_POZ_ZBTB_KLHL-like"/>
    <property type="match status" value="1"/>
</dbReference>
<dbReference type="PANTHER" id="PTHR24413">
    <property type="entry name" value="SPECKLE-TYPE POZ PROTEIN"/>
    <property type="match status" value="1"/>
</dbReference>
<organism evidence="2">
    <name type="scientific">Enterobius vermicularis</name>
    <name type="common">Human pinworm</name>
    <dbReference type="NCBI Taxonomy" id="51028"/>
    <lineage>
        <taxon>Eukaryota</taxon>
        <taxon>Metazoa</taxon>
        <taxon>Ecdysozoa</taxon>
        <taxon>Nematoda</taxon>
        <taxon>Chromadorea</taxon>
        <taxon>Rhabditida</taxon>
        <taxon>Spirurina</taxon>
        <taxon>Oxyuridomorpha</taxon>
        <taxon>Oxyuroidea</taxon>
        <taxon>Oxyuridae</taxon>
        <taxon>Enterobius</taxon>
    </lineage>
</organism>
<sequence length="338" mass="38414">LKFIVFLVQELKDKTKLNNPLQRIGLYRSCFLQFAEKRCLFEKNRPLRSSKFGCAGIDFEMSLYDSGMSNSKQCYFCLHHCSCSYSIVWCGNGELAGNRISVIHAKIDISKDVRELDPLDLNKITSSPFFTVFCEIEFCPQGCADPEQEPIFCNVNEEGKSVARSNLEILESGNCSDCVFKNKLKVGDREIKAHRCFLTQHSEVFRAMFNQETMLEAERGVIEITDFDYQSVKAMLEYIYSGSTTNVTSHVEEVLSLAEKYAIKPLKEFCGLYLASKISTANLASTALLADMYSSIPLLKRCARYLSENRTSVLRSKNWDAFKKESPELAIRLLELSL</sequence>
<dbReference type="Gene3D" id="1.25.40.420">
    <property type="match status" value="1"/>
</dbReference>
<feature type="domain" description="BTB" evidence="1">
    <location>
        <begin position="176"/>
        <end position="242"/>
    </location>
</feature>
<dbReference type="Gene3D" id="3.30.710.10">
    <property type="entry name" value="Potassium Channel Kv1.1, Chain A"/>
    <property type="match status" value="1"/>
</dbReference>
<evidence type="ECO:0000259" key="1">
    <source>
        <dbReference type="PROSITE" id="PS50097"/>
    </source>
</evidence>
<dbReference type="Pfam" id="PF00651">
    <property type="entry name" value="BTB"/>
    <property type="match status" value="1"/>
</dbReference>
<evidence type="ECO:0000313" key="2">
    <source>
        <dbReference type="WBParaSite" id="EVEC_0000257901-mRNA-1"/>
    </source>
</evidence>
<proteinExistence type="predicted"/>
<dbReference type="PROSITE" id="PS50097">
    <property type="entry name" value="BTB"/>
    <property type="match status" value="1"/>
</dbReference>
<dbReference type="InterPro" id="IPR000210">
    <property type="entry name" value="BTB/POZ_dom"/>
</dbReference>
<dbReference type="InterPro" id="IPR011333">
    <property type="entry name" value="SKP1/BTB/POZ_sf"/>
</dbReference>
<accession>A0A0N4UYC9</accession>
<reference evidence="2" key="1">
    <citation type="submission" date="2017-02" db="UniProtKB">
        <authorList>
            <consortium name="WormBaseParasite"/>
        </authorList>
    </citation>
    <scope>IDENTIFICATION</scope>
</reference>
<dbReference type="SMART" id="SM00225">
    <property type="entry name" value="BTB"/>
    <property type="match status" value="1"/>
</dbReference>
<dbReference type="AlphaFoldDB" id="A0A0N4UYC9"/>
<name>A0A0N4UYC9_ENTVE</name>